<dbReference type="Proteomes" id="UP000559027">
    <property type="component" value="Unassembled WGS sequence"/>
</dbReference>
<dbReference type="EMBL" id="JAACJO010000006">
    <property type="protein sequence ID" value="KAF5357163.1"/>
    <property type="molecule type" value="Genomic_DNA"/>
</dbReference>
<keyword evidence="3" id="KW-1185">Reference proteome</keyword>
<sequence length="166" mass="19152">MPSSGGLKSILLHDEEGQDEEIEERLREMREFAKRVVGHTNKGAGKVSEHDALHKFNLEQEDELTGWRWGGGESEPADILNYPRSRKDSSRAWSMRREERRRDKASRPLMCFLVIQSAETTSMDFRTMVTEVDIRSSDDMSGPESIQAFGLRINWRLQLMSDSHKI</sequence>
<name>A0A8H5G2P4_9AGAR</name>
<evidence type="ECO:0000313" key="2">
    <source>
        <dbReference type="EMBL" id="KAF5357163.1"/>
    </source>
</evidence>
<evidence type="ECO:0000313" key="3">
    <source>
        <dbReference type="Proteomes" id="UP000559027"/>
    </source>
</evidence>
<accession>A0A8H5G2P4</accession>
<proteinExistence type="predicted"/>
<dbReference type="OrthoDB" id="5584001at2759"/>
<feature type="region of interest" description="Disordered" evidence="1">
    <location>
        <begin position="78"/>
        <end position="99"/>
    </location>
</feature>
<comment type="caution">
    <text evidence="2">The sequence shown here is derived from an EMBL/GenBank/DDBJ whole genome shotgun (WGS) entry which is preliminary data.</text>
</comment>
<dbReference type="AlphaFoldDB" id="A0A8H5G2P4"/>
<organism evidence="2 3">
    <name type="scientific">Leucocoprinus leucothites</name>
    <dbReference type="NCBI Taxonomy" id="201217"/>
    <lineage>
        <taxon>Eukaryota</taxon>
        <taxon>Fungi</taxon>
        <taxon>Dikarya</taxon>
        <taxon>Basidiomycota</taxon>
        <taxon>Agaricomycotina</taxon>
        <taxon>Agaricomycetes</taxon>
        <taxon>Agaricomycetidae</taxon>
        <taxon>Agaricales</taxon>
        <taxon>Agaricineae</taxon>
        <taxon>Agaricaceae</taxon>
        <taxon>Leucocoprinus</taxon>
    </lineage>
</organism>
<feature type="region of interest" description="Disordered" evidence="1">
    <location>
        <begin position="1"/>
        <end position="20"/>
    </location>
</feature>
<evidence type="ECO:0000256" key="1">
    <source>
        <dbReference type="SAM" id="MobiDB-lite"/>
    </source>
</evidence>
<reference evidence="2 3" key="1">
    <citation type="journal article" date="2020" name="ISME J.">
        <title>Uncovering the hidden diversity of litter-decomposition mechanisms in mushroom-forming fungi.</title>
        <authorList>
            <person name="Floudas D."/>
            <person name="Bentzer J."/>
            <person name="Ahren D."/>
            <person name="Johansson T."/>
            <person name="Persson P."/>
            <person name="Tunlid A."/>
        </authorList>
    </citation>
    <scope>NUCLEOTIDE SEQUENCE [LARGE SCALE GENOMIC DNA]</scope>
    <source>
        <strain evidence="2 3">CBS 146.42</strain>
    </source>
</reference>
<feature type="compositionally biased region" description="Basic and acidic residues" evidence="1">
    <location>
        <begin position="85"/>
        <end position="99"/>
    </location>
</feature>
<protein>
    <submittedName>
        <fullName evidence="2">Uncharacterized protein</fullName>
    </submittedName>
</protein>
<gene>
    <name evidence="2" type="ORF">D9756_006439</name>
</gene>